<dbReference type="EMBL" id="HBIQ01072232">
    <property type="protein sequence ID" value="CAE0576330.1"/>
    <property type="molecule type" value="Transcribed_RNA"/>
</dbReference>
<dbReference type="AlphaFoldDB" id="A0A7S3T7R7"/>
<proteinExistence type="predicted"/>
<organism evidence="2">
    <name type="scientific">Strombidinopsis acuminata</name>
    <dbReference type="NCBI Taxonomy" id="141414"/>
    <lineage>
        <taxon>Eukaryota</taxon>
        <taxon>Sar</taxon>
        <taxon>Alveolata</taxon>
        <taxon>Ciliophora</taxon>
        <taxon>Intramacronucleata</taxon>
        <taxon>Spirotrichea</taxon>
        <taxon>Choreotrichia</taxon>
        <taxon>Choreotrichida</taxon>
        <taxon>Strombidinopsidae</taxon>
        <taxon>Strombidinopsis</taxon>
    </lineage>
</organism>
<evidence type="ECO:0000313" key="2">
    <source>
        <dbReference type="EMBL" id="CAE0576330.1"/>
    </source>
</evidence>
<gene>
    <name evidence="2" type="ORF">SACU0126_LOCUS23012</name>
</gene>
<protein>
    <submittedName>
        <fullName evidence="2">Uncharacterized protein</fullName>
    </submittedName>
</protein>
<accession>A0A7S3T7R7</accession>
<name>A0A7S3T7R7_9SPIT</name>
<feature type="chain" id="PRO_5030524910" evidence="1">
    <location>
        <begin position="20"/>
        <end position="115"/>
    </location>
</feature>
<sequence length="115" mass="11837">MLAAVVLTAAAAFQPSGLSVGPLWEATRVSTTPVCSAASQRRAFLLGATAAVFSAGSAPRPVAAADKGKAYNDCISKCVYEATKIAKGIAQVEVKPRDEAMAECKPKCLPLAVKK</sequence>
<keyword evidence="1" id="KW-0732">Signal</keyword>
<feature type="signal peptide" evidence="1">
    <location>
        <begin position="1"/>
        <end position="19"/>
    </location>
</feature>
<reference evidence="2" key="1">
    <citation type="submission" date="2021-01" db="EMBL/GenBank/DDBJ databases">
        <authorList>
            <person name="Corre E."/>
            <person name="Pelletier E."/>
            <person name="Niang G."/>
            <person name="Scheremetjew M."/>
            <person name="Finn R."/>
            <person name="Kale V."/>
            <person name="Holt S."/>
            <person name="Cochrane G."/>
            <person name="Meng A."/>
            <person name="Brown T."/>
            <person name="Cohen L."/>
        </authorList>
    </citation>
    <scope>NUCLEOTIDE SEQUENCE</scope>
    <source>
        <strain evidence="2">SPMC142</strain>
    </source>
</reference>
<evidence type="ECO:0000256" key="1">
    <source>
        <dbReference type="SAM" id="SignalP"/>
    </source>
</evidence>